<keyword evidence="4" id="KW-1185">Reference proteome</keyword>
<protein>
    <submittedName>
        <fullName evidence="3">Uncharacterized protein</fullName>
    </submittedName>
</protein>
<keyword evidence="2" id="KW-0812">Transmembrane</keyword>
<gene>
    <name evidence="3" type="ORF">BJ987_005124</name>
</gene>
<dbReference type="RefSeq" id="WP_209894903.1">
    <property type="nucleotide sequence ID" value="NZ_JAGGMR010000001.1"/>
</dbReference>
<evidence type="ECO:0000256" key="1">
    <source>
        <dbReference type="SAM" id="MobiDB-lite"/>
    </source>
</evidence>
<feature type="transmembrane region" description="Helical" evidence="2">
    <location>
        <begin position="156"/>
        <end position="177"/>
    </location>
</feature>
<evidence type="ECO:0000313" key="4">
    <source>
        <dbReference type="Proteomes" id="UP001519325"/>
    </source>
</evidence>
<dbReference type="EMBL" id="JAGGMR010000001">
    <property type="protein sequence ID" value="MBP2192223.1"/>
    <property type="molecule type" value="Genomic_DNA"/>
</dbReference>
<accession>A0ABS4QKZ2</accession>
<sequence length="181" mass="20211">MSTPPGPIGHGNDGPVADEPNPVPTPNPPASSAVLEAFALERYKYILQQIHALNENVYKFLAIYQTLATAIVSSGLVLFVSYKKLELAPETARAAITGLMWLETVVAAFTIVLIVIGVVSWIDYRNEECELTNEVVHEGFRKPPKFGNMIRWYETYIILFIAASTAFMWIYAHILILPKMK</sequence>
<keyword evidence="2" id="KW-0472">Membrane</keyword>
<evidence type="ECO:0000313" key="3">
    <source>
        <dbReference type="EMBL" id="MBP2192223.1"/>
    </source>
</evidence>
<dbReference type="Proteomes" id="UP001519325">
    <property type="component" value="Unassembled WGS sequence"/>
</dbReference>
<reference evidence="3 4" key="1">
    <citation type="submission" date="2021-03" db="EMBL/GenBank/DDBJ databases">
        <title>Sequencing the genomes of 1000 actinobacteria strains.</title>
        <authorList>
            <person name="Klenk H.-P."/>
        </authorList>
    </citation>
    <scope>NUCLEOTIDE SEQUENCE [LARGE SCALE GENOMIC DNA]</scope>
    <source>
        <strain evidence="3 4">DSM 45516</strain>
    </source>
</reference>
<keyword evidence="2" id="KW-1133">Transmembrane helix</keyword>
<organism evidence="3 4">
    <name type="scientific">Nocardia goodfellowii</name>
    <dbReference type="NCBI Taxonomy" id="882446"/>
    <lineage>
        <taxon>Bacteria</taxon>
        <taxon>Bacillati</taxon>
        <taxon>Actinomycetota</taxon>
        <taxon>Actinomycetes</taxon>
        <taxon>Mycobacteriales</taxon>
        <taxon>Nocardiaceae</taxon>
        <taxon>Nocardia</taxon>
    </lineage>
</organism>
<proteinExistence type="predicted"/>
<feature type="transmembrane region" description="Helical" evidence="2">
    <location>
        <begin position="94"/>
        <end position="122"/>
    </location>
</feature>
<name>A0ABS4QKZ2_9NOCA</name>
<feature type="transmembrane region" description="Helical" evidence="2">
    <location>
        <begin position="62"/>
        <end position="82"/>
    </location>
</feature>
<feature type="region of interest" description="Disordered" evidence="1">
    <location>
        <begin position="1"/>
        <end position="28"/>
    </location>
</feature>
<comment type="caution">
    <text evidence="3">The sequence shown here is derived from an EMBL/GenBank/DDBJ whole genome shotgun (WGS) entry which is preliminary data.</text>
</comment>
<evidence type="ECO:0000256" key="2">
    <source>
        <dbReference type="SAM" id="Phobius"/>
    </source>
</evidence>